<dbReference type="Pfam" id="PF08592">
    <property type="entry name" value="Anthrone_oxy"/>
    <property type="match status" value="1"/>
</dbReference>
<protein>
    <submittedName>
        <fullName evidence="2">Membrane protein</fullName>
    </submittedName>
</protein>
<name>A0A1B4V1I9_9GAMM</name>
<evidence type="ECO:0000313" key="3">
    <source>
        <dbReference type="Proteomes" id="UP000218899"/>
    </source>
</evidence>
<evidence type="ECO:0000313" key="2">
    <source>
        <dbReference type="EMBL" id="BAU47339.1"/>
    </source>
</evidence>
<reference evidence="2 3" key="1">
    <citation type="submission" date="2015-08" db="EMBL/GenBank/DDBJ databases">
        <title>Complete genome sequence of Sulfurifustis variabilis.</title>
        <authorList>
            <person name="Miura A."/>
            <person name="Kojima H."/>
            <person name="Fukui M."/>
        </authorList>
    </citation>
    <scope>NUCLEOTIDE SEQUENCE [LARGE SCALE GENOMIC DNA]</scope>
    <source>
        <strain evidence="3">skN76</strain>
    </source>
</reference>
<dbReference type="EMBL" id="AP014936">
    <property type="protein sequence ID" value="BAU47339.1"/>
    <property type="molecule type" value="Genomic_DNA"/>
</dbReference>
<organism evidence="2 3">
    <name type="scientific">Sulfurifustis variabilis</name>
    <dbReference type="NCBI Taxonomy" id="1675686"/>
    <lineage>
        <taxon>Bacteria</taxon>
        <taxon>Pseudomonadati</taxon>
        <taxon>Pseudomonadota</taxon>
        <taxon>Gammaproteobacteria</taxon>
        <taxon>Acidiferrobacterales</taxon>
        <taxon>Acidiferrobacteraceae</taxon>
        <taxon>Sulfurifustis</taxon>
    </lineage>
</organism>
<feature type="transmembrane region" description="Helical" evidence="1">
    <location>
        <begin position="49"/>
        <end position="72"/>
    </location>
</feature>
<dbReference type="AlphaFoldDB" id="A0A1B4V1I9"/>
<dbReference type="KEGG" id="sva:SVA_0760"/>
<dbReference type="RefSeq" id="WP_096459006.1">
    <property type="nucleotide sequence ID" value="NZ_AP014936.1"/>
</dbReference>
<gene>
    <name evidence="2" type="ORF">SVA_0760</name>
</gene>
<dbReference type="InterPro" id="IPR013901">
    <property type="entry name" value="Anthrone_oxy"/>
</dbReference>
<sequence>MTAALALLVCVGAGTIGGVFFAFSAFVMRALAGLSAGQGVAAMQRINVVVLNPLFLGLFMGTALLSLAGLAASLLSWGSPRAPWLLASGLLYLVGSFGVTLAFNVPRNERLARLDPESAEAAGYWRTYVREWTRWNHVRTVASMTSTACAAVALGA</sequence>
<feature type="transmembrane region" description="Helical" evidence="1">
    <location>
        <begin position="84"/>
        <end position="103"/>
    </location>
</feature>
<dbReference type="OrthoDB" id="428263at2"/>
<accession>A0A1B4V1I9</accession>
<keyword evidence="3" id="KW-1185">Reference proteome</keyword>
<dbReference type="Proteomes" id="UP000218899">
    <property type="component" value="Chromosome"/>
</dbReference>
<evidence type="ECO:0000256" key="1">
    <source>
        <dbReference type="SAM" id="Phobius"/>
    </source>
</evidence>
<keyword evidence="1" id="KW-1133">Transmembrane helix</keyword>
<feature type="transmembrane region" description="Helical" evidence="1">
    <location>
        <begin position="6"/>
        <end position="28"/>
    </location>
</feature>
<keyword evidence="1" id="KW-0812">Transmembrane</keyword>
<proteinExistence type="predicted"/>
<keyword evidence="1" id="KW-0472">Membrane</keyword>